<sequence length="317" mass="35371">ELGVGTYTALTDPGAAQRGQGPNASYADKAAYRAQETGKALWDKVTHMDAYDAGGLTFEIASLFVGPAAVGKMAKGTKLGAKAAEMIQLAKNSTKARILANVEKWRSKVDRILAKGDDNIKRFTKNLLKKELPFSVGSEVLAGVGRVGHQPKVGEVIQYFKDKARDAYSKLSSSRGGFSWTLRGENVEIPNISLKEIEYVKRAREEYQKLRREFDLTVRKEFLKDISKDTDKLRELGFSESDIQKLADGLVPKGYQVHHQLPLDDSGTNSFENLVLIKNDPYHKVVTNYQRHIVKGMEVGDSKLVDWPFFTDNIYPN</sequence>
<evidence type="ECO:0008006" key="3">
    <source>
        <dbReference type="Google" id="ProtNLM"/>
    </source>
</evidence>
<dbReference type="PANTHER" id="PTHR34319:SF7">
    <property type="entry name" value="HNH ENDONUCLEASE DOMAIN-CONTAINING PROTEIN"/>
    <property type="match status" value="1"/>
</dbReference>
<dbReference type="EMBL" id="JBHSOK010000005">
    <property type="protein sequence ID" value="MFC5680308.1"/>
    <property type="molecule type" value="Genomic_DNA"/>
</dbReference>
<gene>
    <name evidence="1" type="ORF">ACFPTW_03280</name>
</gene>
<evidence type="ECO:0000313" key="2">
    <source>
        <dbReference type="Proteomes" id="UP001596069"/>
    </source>
</evidence>
<protein>
    <recommendedName>
        <fullName evidence="3">HNH endonuclease</fullName>
    </recommendedName>
</protein>
<proteinExistence type="predicted"/>
<dbReference type="Proteomes" id="UP001596069">
    <property type="component" value="Unassembled WGS sequence"/>
</dbReference>
<organism evidence="1 2">
    <name type="scientific">Streptococcus downii</name>
    <dbReference type="NCBI Taxonomy" id="1968889"/>
    <lineage>
        <taxon>Bacteria</taxon>
        <taxon>Bacillati</taxon>
        <taxon>Bacillota</taxon>
        <taxon>Bacilli</taxon>
        <taxon>Lactobacillales</taxon>
        <taxon>Streptococcaceae</taxon>
        <taxon>Streptococcus</taxon>
    </lineage>
</organism>
<dbReference type="PANTHER" id="PTHR34319">
    <property type="entry name" value="MAJOR EXPORTED PROTEIN"/>
    <property type="match status" value="1"/>
</dbReference>
<name>A0ABW0Y710_9STRE</name>
<comment type="caution">
    <text evidence="1">The sequence shown here is derived from an EMBL/GenBank/DDBJ whole genome shotgun (WGS) entry which is preliminary data.</text>
</comment>
<keyword evidence="2" id="KW-1185">Reference proteome</keyword>
<dbReference type="SUPFAM" id="SSF54060">
    <property type="entry name" value="His-Me finger endonucleases"/>
    <property type="match status" value="1"/>
</dbReference>
<reference evidence="2" key="1">
    <citation type="journal article" date="2019" name="Int. J. Syst. Evol. Microbiol.">
        <title>The Global Catalogue of Microorganisms (GCM) 10K type strain sequencing project: providing services to taxonomists for standard genome sequencing and annotation.</title>
        <authorList>
            <consortium name="The Broad Institute Genomics Platform"/>
            <consortium name="The Broad Institute Genome Sequencing Center for Infectious Disease"/>
            <person name="Wu L."/>
            <person name="Ma J."/>
        </authorList>
    </citation>
    <scope>NUCLEOTIDE SEQUENCE [LARGE SCALE GENOMIC DNA]</scope>
    <source>
        <strain evidence="2">FCH23</strain>
    </source>
</reference>
<dbReference type="InterPro" id="IPR052947">
    <property type="entry name" value="T6SS_Hcp1_domain"/>
</dbReference>
<dbReference type="InterPro" id="IPR044925">
    <property type="entry name" value="His-Me_finger_sf"/>
</dbReference>
<feature type="non-terminal residue" evidence="1">
    <location>
        <position position="1"/>
    </location>
</feature>
<accession>A0ABW0Y710</accession>
<evidence type="ECO:0000313" key="1">
    <source>
        <dbReference type="EMBL" id="MFC5680308.1"/>
    </source>
</evidence>